<evidence type="ECO:0000313" key="5">
    <source>
        <dbReference type="Proteomes" id="UP001165122"/>
    </source>
</evidence>
<evidence type="ECO:0000256" key="1">
    <source>
        <dbReference type="SAM" id="MobiDB-lite"/>
    </source>
</evidence>
<organism evidence="4 5">
    <name type="scientific">Triparma laevis f. longispina</name>
    <dbReference type="NCBI Taxonomy" id="1714387"/>
    <lineage>
        <taxon>Eukaryota</taxon>
        <taxon>Sar</taxon>
        <taxon>Stramenopiles</taxon>
        <taxon>Ochrophyta</taxon>
        <taxon>Bolidophyceae</taxon>
        <taxon>Parmales</taxon>
        <taxon>Triparmaceae</taxon>
        <taxon>Triparma</taxon>
    </lineage>
</organism>
<protein>
    <recommendedName>
        <fullName evidence="3">J domain-containing protein</fullName>
    </recommendedName>
</protein>
<dbReference type="Pfam" id="PF03382">
    <property type="entry name" value="DUF285"/>
    <property type="match status" value="3"/>
</dbReference>
<dbReference type="PANTHER" id="PTHR24074">
    <property type="entry name" value="CO-CHAPERONE PROTEIN DJLA"/>
    <property type="match status" value="1"/>
</dbReference>
<comment type="caution">
    <text evidence="4">The sequence shown here is derived from an EMBL/GenBank/DDBJ whole genome shotgun (WGS) entry which is preliminary data.</text>
</comment>
<gene>
    <name evidence="4" type="ORF">TrLO_g5107</name>
</gene>
<dbReference type="NCBIfam" id="TIGR02167">
    <property type="entry name" value="Liste_lipo_26"/>
    <property type="match status" value="1"/>
</dbReference>
<feature type="region of interest" description="Disordered" evidence="1">
    <location>
        <begin position="1"/>
        <end position="30"/>
    </location>
</feature>
<sequence length="1917" mass="220987">MPSSNNPLSPSPSSSPKNFSLNRPQQRQKNVANMRRLSKIAFKNPPITTQLLQSPSSRSIKQALTTRNSNLRGIELGARPSTPGSPSATRKLSFLAFMRPSSKVPELDLERDVDIETGEVEMEEEEVVPATNPMHQQQQQDTPPPPQQQQQPERRQTRTKSSARPSVAGARRRLSLIAGSVRKKTLSTPPPPIPQLPKNLPSTPQPLPTHQAAQPPPPSLTPTFEKAHIFLNFVQNFSLALTLQQPSLLFLNVSFHTWFSPLEYFGLDLPWFITLLPPLYLIYEFDAGLFRERTFFGFWLMDAGGNVLEWDNQRTKFAISGILPVAFLIVACVFPYPVLLVLSIMSVLSFLNQVYLLRETHNEDEDFAKKRQENSMFFFLFFYTALYFPAVSTSAKLVFADPNSDYHLPILGGLLMPAYTQTVIGGLLMPVYVLLPLYKLGRSAFSIRAAVKAERLPPLSMTVPHLTYKEGLTTIRKKALESKLNEVTPTHLRPDQKLTRDSYAYKAAVSAVLVSPYEQNYWFWKIFSLLEKTTLTFVVLAINKGLAPPKYAAGVSGAGWLLCLLFRPHWDWKEDFIDLLSRLTIFATCLVPALIDHQEFTHKHTGWTLTGDEYWLAPALTGLAFGTLFILVFALGPLGMIRRAQKMFLGARSKSKRNEKILEGNVTSYKQADTIKDWEFEALPEEIKDLYEERFPFSLKFRFKTKLDRALYLLNLFGEDAVLKVEHDDMAGISEEQFADFTWALKAKLMEKFRPIIPTKQQVDSITKEEFLEFSETIQIKLIRNFPYSLLFRFESKLERTMTLLEDVGKDAVSHLTEEDVKDISKEQFEEFYLPLKAELLGKFSKHSFDYVKNLFRTLLLLKYQGEAAIKHLSKADLREIPEKEFDKLPEDIQDKLLERFVIEEEEEEGSKLPEPVTTTKPVQPPADAPPLFGEPTFFFEFLQNVQRTMFLLKYEEEAAIQFLTEADAAEITKEGFDGLSDKLRMELLKTFRTFGFSNVERTVAFFQLDAIEALNWFKSPKNIVNLEADYKEIPRVAFGMFEQDIQKKLLERTQNFEHKVCGFSHEEWTMALLRIDGEHGVNNIMNEEDAMKIEDYEFEELSENVQVSLLRKFRKEYERSEFTGKEIVDKKFGRTLKRHRDNPYIAIDPKDSRGEAYSVLKTSICSDSSEVRRAYRKLALKYHQNDATTKSQSAEAREEFDQITAAYKLLTESSEKIQKYDHGMWLEERSSRRVCRFERHEWILRFLRLNSKVALGVMTADDANSITRKEFEKFDEELRVQLIKTFEDEDVFHELGPCKLSKHDRTILFLTVDGEDMAKQDHHNEEAYGNAYVSKVTADMAKSISKEEFDRFSEKTRGNLAMKFGPTELAKHREGQSLLVRGKSFAKDEGKMPDDPADEWRAPFPEEIHMKQALTREKWGAGAEQLREYTRQVLTCLPENKFYSNSLKYAVKEWCANRKLAEAKYRHITSWDVSDVTDMEGLFGGEKEFNDDISRWNVAKVENMSNMFYEAEKFNQDISRWNVGCCRNMNAMFNEARSFNQNLSAWNVQNVENMADMFMDAEKFNESLVGWKFPKCTDMTKMFENATSFNGNLKSWNVYNVKSMVCMFYKATSFEGKGLQAWNVEKCDAMIRMFDAAEKLNRKVVKNWDLSWCHSGSMFDEGVEGWETMKWMKLGKFGNTTLKAAIREWGNYRKAAETKYGHIKGWDVSEVTSMNGLFKNNIKFREDISRWNVEKVTDMNVMDNNMFKGAENFDEVRIMNWVKVPSTMADSLGKLRVAGWVKGDKFHSHDLKVAVGYWCDNRSAALEKYGHIEDWNTSEVRSMDYLFSTWREAGGIGSLARRFNDDISRWNVSKVESMDSMFYEAASFEQDLHAWDISNVKNMEFMFGKAASFDKGTIINWNLGGKNSDNMFKGTK</sequence>
<feature type="transmembrane region" description="Helical" evidence="2">
    <location>
        <begin position="377"/>
        <end position="399"/>
    </location>
</feature>
<dbReference type="CDD" id="cd06257">
    <property type="entry name" value="DnaJ"/>
    <property type="match status" value="1"/>
</dbReference>
<dbReference type="SMART" id="SM00271">
    <property type="entry name" value="DnaJ"/>
    <property type="match status" value="1"/>
</dbReference>
<feature type="region of interest" description="Disordered" evidence="1">
    <location>
        <begin position="120"/>
        <end position="217"/>
    </location>
</feature>
<dbReference type="InterPro" id="IPR001623">
    <property type="entry name" value="DnaJ_domain"/>
</dbReference>
<dbReference type="Gene3D" id="1.10.287.110">
    <property type="entry name" value="DnaJ domain"/>
    <property type="match status" value="1"/>
</dbReference>
<dbReference type="PRINTS" id="PR00625">
    <property type="entry name" value="JDOMAIN"/>
</dbReference>
<dbReference type="Pfam" id="PF00226">
    <property type="entry name" value="DnaJ"/>
    <property type="match status" value="1"/>
</dbReference>
<proteinExistence type="predicted"/>
<feature type="transmembrane region" description="Helical" evidence="2">
    <location>
        <begin position="322"/>
        <end position="351"/>
    </location>
</feature>
<dbReference type="InterPro" id="IPR036869">
    <property type="entry name" value="J_dom_sf"/>
</dbReference>
<accession>A0A9W6ZSQ2</accession>
<reference evidence="5" key="1">
    <citation type="journal article" date="2023" name="Commun. Biol.">
        <title>Genome analysis of Parmales, the sister group of diatoms, reveals the evolutionary specialization of diatoms from phago-mixotrophs to photoautotrophs.</title>
        <authorList>
            <person name="Ban H."/>
            <person name="Sato S."/>
            <person name="Yoshikawa S."/>
            <person name="Yamada K."/>
            <person name="Nakamura Y."/>
            <person name="Ichinomiya M."/>
            <person name="Sato N."/>
            <person name="Blanc-Mathieu R."/>
            <person name="Endo H."/>
            <person name="Kuwata A."/>
            <person name="Ogata H."/>
        </authorList>
    </citation>
    <scope>NUCLEOTIDE SEQUENCE [LARGE SCALE GENOMIC DNA]</scope>
    <source>
        <strain evidence="5">NIES 3700</strain>
    </source>
</reference>
<keyword evidence="2" id="KW-0812">Transmembrane</keyword>
<evidence type="ECO:0000256" key="2">
    <source>
        <dbReference type="SAM" id="Phobius"/>
    </source>
</evidence>
<dbReference type="InterPro" id="IPR005046">
    <property type="entry name" value="DUF285"/>
</dbReference>
<evidence type="ECO:0000313" key="4">
    <source>
        <dbReference type="EMBL" id="GMH55255.1"/>
    </source>
</evidence>
<dbReference type="InterPro" id="IPR050817">
    <property type="entry name" value="DjlA_DnaK_co-chaperone"/>
</dbReference>
<dbReference type="InterPro" id="IPR011889">
    <property type="entry name" value="Liste_lipo_26"/>
</dbReference>
<dbReference type="SUPFAM" id="SSF46565">
    <property type="entry name" value="Chaperone J-domain"/>
    <property type="match status" value="1"/>
</dbReference>
<name>A0A9W6ZSQ2_9STRA</name>
<dbReference type="EMBL" id="BRXW01000443">
    <property type="protein sequence ID" value="GMH55255.1"/>
    <property type="molecule type" value="Genomic_DNA"/>
</dbReference>
<feature type="transmembrane region" description="Helical" evidence="2">
    <location>
        <begin position="615"/>
        <end position="638"/>
    </location>
</feature>
<dbReference type="Proteomes" id="UP001165122">
    <property type="component" value="Unassembled WGS sequence"/>
</dbReference>
<evidence type="ECO:0000259" key="3">
    <source>
        <dbReference type="PROSITE" id="PS50076"/>
    </source>
</evidence>
<feature type="region of interest" description="Disordered" evidence="1">
    <location>
        <begin position="905"/>
        <end position="925"/>
    </location>
</feature>
<keyword evidence="5" id="KW-1185">Reference proteome</keyword>
<feature type="transmembrane region" description="Helical" evidence="2">
    <location>
        <begin position="419"/>
        <end position="438"/>
    </location>
</feature>
<keyword evidence="2" id="KW-0472">Membrane</keyword>
<keyword evidence="2" id="KW-1133">Transmembrane helix</keyword>
<dbReference type="PROSITE" id="PS50076">
    <property type="entry name" value="DNAJ_2"/>
    <property type="match status" value="1"/>
</dbReference>
<feature type="domain" description="J" evidence="3">
    <location>
        <begin position="1156"/>
        <end position="1225"/>
    </location>
</feature>
<feature type="compositionally biased region" description="Low complexity" evidence="1">
    <location>
        <begin position="1"/>
        <end position="22"/>
    </location>
</feature>